<gene>
    <name evidence="1" type="ORF">D5R40_28635</name>
</gene>
<dbReference type="AlphaFoldDB" id="A0A3N6Q6H8"/>
<accession>A0A3N6Q6H8</accession>
<dbReference type="EMBL" id="RCBY01000284">
    <property type="protein sequence ID" value="RQH26049.1"/>
    <property type="molecule type" value="Genomic_DNA"/>
</dbReference>
<name>A0A3N6Q6H8_9CYAN</name>
<protein>
    <submittedName>
        <fullName evidence="1">Uncharacterized protein</fullName>
    </submittedName>
</protein>
<evidence type="ECO:0000313" key="1">
    <source>
        <dbReference type="EMBL" id="RQH26049.1"/>
    </source>
</evidence>
<reference evidence="1 2" key="1">
    <citation type="journal article" date="2018" name="ACS Chem. Biol.">
        <title>Ketoreductase domain dysfunction expands chemodiversity: malyngamide biosynthesis in the cyanobacterium Okeania hirsuta.</title>
        <authorList>
            <person name="Moss N.A."/>
            <person name="Leao T."/>
            <person name="Rankin M."/>
            <person name="McCullough T.M."/>
            <person name="Qu P."/>
            <person name="Korobeynikov A."/>
            <person name="Smith J.L."/>
            <person name="Gerwick L."/>
            <person name="Gerwick W.H."/>
        </authorList>
    </citation>
    <scope>NUCLEOTIDE SEQUENCE [LARGE SCALE GENOMIC DNA]</scope>
    <source>
        <strain evidence="1 2">PAB10Feb10-1</strain>
    </source>
</reference>
<dbReference type="RefSeq" id="WP_124155531.1">
    <property type="nucleotide sequence ID" value="NZ_CAWOLW010000206.1"/>
</dbReference>
<keyword evidence="2" id="KW-1185">Reference proteome</keyword>
<dbReference type="Proteomes" id="UP000269154">
    <property type="component" value="Unassembled WGS sequence"/>
</dbReference>
<comment type="caution">
    <text evidence="1">The sequence shown here is derived from an EMBL/GenBank/DDBJ whole genome shotgun (WGS) entry which is preliminary data.</text>
</comment>
<organism evidence="1 2">
    <name type="scientific">Okeania hirsuta</name>
    <dbReference type="NCBI Taxonomy" id="1458930"/>
    <lineage>
        <taxon>Bacteria</taxon>
        <taxon>Bacillati</taxon>
        <taxon>Cyanobacteriota</taxon>
        <taxon>Cyanophyceae</taxon>
        <taxon>Oscillatoriophycideae</taxon>
        <taxon>Oscillatoriales</taxon>
        <taxon>Microcoleaceae</taxon>
        <taxon>Okeania</taxon>
    </lineage>
</organism>
<evidence type="ECO:0000313" key="2">
    <source>
        <dbReference type="Proteomes" id="UP000269154"/>
    </source>
</evidence>
<proteinExistence type="predicted"/>
<sequence length="103" mass="12197">MPFFRLFWRFTSHQPAQAQVIRDNEKGEKILFMKMVVGNIFETPLAVLRFTREDKINAIRKYPVFTERLATDVISVTQEDLYTLLPGEHNWLKKLSIRSKKGR</sequence>